<comment type="subunit">
    <text evidence="7">Part of the nuclear pore complex (NPC).</text>
</comment>
<dbReference type="Proteomes" id="UP000223968">
    <property type="component" value="Unassembled WGS sequence"/>
</dbReference>
<comment type="similarity">
    <text evidence="7">Belongs to the nucleoporin Nup84/Nup107 family.</text>
</comment>
<dbReference type="EMBL" id="PDNB01000171">
    <property type="protein sequence ID" value="PGH01485.1"/>
    <property type="molecule type" value="Genomic_DNA"/>
</dbReference>
<keyword evidence="3" id="KW-0653">Protein transport</keyword>
<sequence length="171" mass="19438">MRDLEYLIAAFDSLETWAVRYDHYDNLTDKQEAKDFRKKLQEIIDAVTERIDPLCGDWLIYPKDDAEATELEFIKTTYLPEVILAYHSALFSAGHTIGREVLTQCMRLSTIIASSQSLTDSFVASGRMRELVDALALSSMAMMGAKDMKLKKKLDDGAVPDIWKIKPQQDL</sequence>
<evidence type="ECO:0000256" key="6">
    <source>
        <dbReference type="ARBA" id="ARBA00023242"/>
    </source>
</evidence>
<dbReference type="PANTHER" id="PTHR13003:SF2">
    <property type="entry name" value="NUCLEAR PORE COMPLEX PROTEIN NUP107"/>
    <property type="match status" value="1"/>
</dbReference>
<dbReference type="AlphaFoldDB" id="A0A2B7WXT1"/>
<comment type="function">
    <text evidence="7">Functions as a component of the nuclear pore complex (NPC).</text>
</comment>
<keyword evidence="9" id="KW-1185">Reference proteome</keyword>
<keyword evidence="1 7" id="KW-0813">Transport</keyword>
<dbReference type="STRING" id="1447875.A0A2B7WXT1"/>
<proteinExistence type="inferred from homology"/>
<organism evidence="8 9">
    <name type="scientific">Helicocarpus griseus UAMH5409</name>
    <dbReference type="NCBI Taxonomy" id="1447875"/>
    <lineage>
        <taxon>Eukaryota</taxon>
        <taxon>Fungi</taxon>
        <taxon>Dikarya</taxon>
        <taxon>Ascomycota</taxon>
        <taxon>Pezizomycotina</taxon>
        <taxon>Eurotiomycetes</taxon>
        <taxon>Eurotiomycetidae</taxon>
        <taxon>Onygenales</taxon>
        <taxon>Ajellomycetaceae</taxon>
        <taxon>Helicocarpus</taxon>
    </lineage>
</organism>
<evidence type="ECO:0000313" key="8">
    <source>
        <dbReference type="EMBL" id="PGH01485.1"/>
    </source>
</evidence>
<keyword evidence="5 7" id="KW-0906">Nuclear pore complex</keyword>
<evidence type="ECO:0000256" key="2">
    <source>
        <dbReference type="ARBA" id="ARBA00022816"/>
    </source>
</evidence>
<dbReference type="GO" id="GO:0006606">
    <property type="term" value="P:protein import into nucleus"/>
    <property type="evidence" value="ECO:0007669"/>
    <property type="project" value="TreeGrafter"/>
</dbReference>
<dbReference type="Pfam" id="PF04121">
    <property type="entry name" value="Nup84_Nup100"/>
    <property type="match status" value="1"/>
</dbReference>
<dbReference type="InterPro" id="IPR007252">
    <property type="entry name" value="Nup84/Nup107"/>
</dbReference>
<dbReference type="PANTHER" id="PTHR13003">
    <property type="entry name" value="NUP107-RELATED"/>
    <property type="match status" value="1"/>
</dbReference>
<dbReference type="GO" id="GO:0000973">
    <property type="term" value="P:post-transcriptional tethering of RNA polymerase II gene DNA at nuclear periphery"/>
    <property type="evidence" value="ECO:0007669"/>
    <property type="project" value="TreeGrafter"/>
</dbReference>
<evidence type="ECO:0000313" key="9">
    <source>
        <dbReference type="Proteomes" id="UP000223968"/>
    </source>
</evidence>
<keyword evidence="4 7" id="KW-0811">Translocation</keyword>
<keyword evidence="2" id="KW-0509">mRNA transport</keyword>
<dbReference type="OrthoDB" id="3098at2759"/>
<name>A0A2B7WXT1_9EURO</name>
<evidence type="ECO:0000256" key="7">
    <source>
        <dbReference type="RuleBase" id="RU365072"/>
    </source>
</evidence>
<keyword evidence="6 7" id="KW-0539">Nucleus</keyword>
<dbReference type="GO" id="GO:0031965">
    <property type="term" value="C:nuclear membrane"/>
    <property type="evidence" value="ECO:0007669"/>
    <property type="project" value="UniProtKB-SubCell"/>
</dbReference>
<evidence type="ECO:0000256" key="3">
    <source>
        <dbReference type="ARBA" id="ARBA00022927"/>
    </source>
</evidence>
<protein>
    <recommendedName>
        <fullName evidence="7">Nuclear pore complex protein</fullName>
    </recommendedName>
</protein>
<evidence type="ECO:0000256" key="5">
    <source>
        <dbReference type="ARBA" id="ARBA00023132"/>
    </source>
</evidence>
<gene>
    <name evidence="8" type="ORF">AJ79_07923</name>
</gene>
<dbReference type="GO" id="GO:0017056">
    <property type="term" value="F:structural constituent of nuclear pore"/>
    <property type="evidence" value="ECO:0007669"/>
    <property type="project" value="UniProtKB-UniRule"/>
</dbReference>
<comment type="caution">
    <text evidence="8">The sequence shown here is derived from an EMBL/GenBank/DDBJ whole genome shotgun (WGS) entry which is preliminary data.</text>
</comment>
<dbReference type="GO" id="GO:0031080">
    <property type="term" value="C:nuclear pore outer ring"/>
    <property type="evidence" value="ECO:0007669"/>
    <property type="project" value="TreeGrafter"/>
</dbReference>
<comment type="subcellular location">
    <subcellularLocation>
        <location evidence="7">Nucleus</location>
        <location evidence="7">Nuclear pore complex</location>
    </subcellularLocation>
    <subcellularLocation>
        <location evidence="7">Nucleus membrane</location>
    </subcellularLocation>
</comment>
<accession>A0A2B7WXT1</accession>
<evidence type="ECO:0000256" key="1">
    <source>
        <dbReference type="ARBA" id="ARBA00022448"/>
    </source>
</evidence>
<dbReference type="Gene3D" id="1.20.190.50">
    <property type="match status" value="1"/>
</dbReference>
<dbReference type="GO" id="GO:0006406">
    <property type="term" value="P:mRNA export from nucleus"/>
    <property type="evidence" value="ECO:0007669"/>
    <property type="project" value="TreeGrafter"/>
</dbReference>
<evidence type="ECO:0000256" key="4">
    <source>
        <dbReference type="ARBA" id="ARBA00023010"/>
    </source>
</evidence>
<keyword evidence="7" id="KW-0472">Membrane</keyword>
<reference evidence="8 9" key="1">
    <citation type="submission" date="2017-10" db="EMBL/GenBank/DDBJ databases">
        <title>Comparative genomics in systemic dimorphic fungi from Ajellomycetaceae.</title>
        <authorList>
            <person name="Munoz J.F."/>
            <person name="Mcewen J.G."/>
            <person name="Clay O.K."/>
            <person name="Cuomo C.A."/>
        </authorList>
    </citation>
    <scope>NUCLEOTIDE SEQUENCE [LARGE SCALE GENOMIC DNA]</scope>
    <source>
        <strain evidence="8 9">UAMH5409</strain>
    </source>
</reference>